<evidence type="ECO:0000313" key="2">
    <source>
        <dbReference type="Proteomes" id="UP000664360"/>
    </source>
</evidence>
<gene>
    <name evidence="1" type="ORF">DOK79_002794</name>
</gene>
<protein>
    <submittedName>
        <fullName evidence="1">Uncharacterized protein</fullName>
    </submittedName>
</protein>
<proteinExistence type="predicted"/>
<reference evidence="1 2" key="1">
    <citation type="submission" date="2021-03" db="EMBL/GenBank/DDBJ databases">
        <authorList>
            <person name="Gilmore M.S."/>
            <person name="Schwartzman J."/>
            <person name="Van Tyne D."/>
            <person name="Martin M."/>
            <person name="Earl A.M."/>
            <person name="Manson A.L."/>
            <person name="Straub T."/>
            <person name="Salamzade R."/>
            <person name="Saavedra J."/>
            <person name="Lebreton F."/>
            <person name="Prichula J."/>
            <person name="Schaufler K."/>
            <person name="Gaca A."/>
            <person name="Sgardioli B."/>
            <person name="Wagenaar J."/>
            <person name="Strong T."/>
        </authorList>
    </citation>
    <scope>NUCLEOTIDE SEQUENCE [LARGE SCALE GENOMIC DNA]</scope>
    <source>
        <strain evidence="1 2">DIV1094</strain>
    </source>
</reference>
<dbReference type="RefSeq" id="WP_206857214.1">
    <property type="nucleotide sequence ID" value="NZ_CP147250.1"/>
</dbReference>
<keyword evidence="2" id="KW-1185">Reference proteome</keyword>
<name>A0ABZ2SZQ0_9ENTE</name>
<accession>A0ABZ2SZQ0</accession>
<reference evidence="1 2" key="2">
    <citation type="submission" date="2024-03" db="EMBL/GenBank/DDBJ databases">
        <title>The Genome Sequence of Enterococcus sp. DIV1094.</title>
        <authorList>
            <consortium name="The Broad Institute Genomics Platform"/>
            <consortium name="The Broad Institute Microbial Omics Core"/>
            <consortium name="The Broad Institute Genomic Center for Infectious Diseases"/>
            <person name="Earl A."/>
            <person name="Manson A."/>
            <person name="Gilmore M."/>
            <person name="Schwartman J."/>
            <person name="Shea T."/>
            <person name="Abouelleil A."/>
            <person name="Cao P."/>
            <person name="Chapman S."/>
            <person name="Cusick C."/>
            <person name="Young S."/>
            <person name="Neafsey D."/>
            <person name="Nusbaum C."/>
            <person name="Birren B."/>
        </authorList>
    </citation>
    <scope>NUCLEOTIDE SEQUENCE [LARGE SCALE GENOMIC DNA]</scope>
    <source>
        <strain evidence="1 2">DIV1094</strain>
    </source>
</reference>
<evidence type="ECO:0000313" key="1">
    <source>
        <dbReference type="EMBL" id="WYJ81210.1"/>
    </source>
</evidence>
<dbReference type="Proteomes" id="UP000664360">
    <property type="component" value="Chromosome"/>
</dbReference>
<dbReference type="EMBL" id="CP147250">
    <property type="protein sequence ID" value="WYJ81210.1"/>
    <property type="molecule type" value="Genomic_DNA"/>
</dbReference>
<organism evidence="1 2">
    <name type="scientific">Candidatus Enterococcus mangumiae</name>
    <dbReference type="NCBI Taxonomy" id="2230878"/>
    <lineage>
        <taxon>Bacteria</taxon>
        <taxon>Bacillati</taxon>
        <taxon>Bacillota</taxon>
        <taxon>Bacilli</taxon>
        <taxon>Lactobacillales</taxon>
        <taxon>Enterococcaceae</taxon>
        <taxon>Enterococcus</taxon>
    </lineage>
</organism>
<sequence>MIKLNLKSENERINGQVTYDEKDGNLDFNPRSNADILLLISYMNIGFDSIQKSANQVWGYTPKESWIKKDLLLPLHIQKGKVELEENLESGSWRLDKKEVWLTYYDLKQNWLCFGDFMHDNNDRCVEFLENVLAVVDNDQCLKSLWIKPYFK</sequence>